<organism evidence="3 4">
    <name type="scientific">Ameca splendens</name>
    <dbReference type="NCBI Taxonomy" id="208324"/>
    <lineage>
        <taxon>Eukaryota</taxon>
        <taxon>Metazoa</taxon>
        <taxon>Chordata</taxon>
        <taxon>Craniata</taxon>
        <taxon>Vertebrata</taxon>
        <taxon>Euteleostomi</taxon>
        <taxon>Actinopterygii</taxon>
        <taxon>Neopterygii</taxon>
        <taxon>Teleostei</taxon>
        <taxon>Neoteleostei</taxon>
        <taxon>Acanthomorphata</taxon>
        <taxon>Ovalentaria</taxon>
        <taxon>Atherinomorphae</taxon>
        <taxon>Cyprinodontiformes</taxon>
        <taxon>Goodeidae</taxon>
        <taxon>Ameca</taxon>
    </lineage>
</organism>
<feature type="compositionally biased region" description="Polar residues" evidence="1">
    <location>
        <begin position="53"/>
        <end position="65"/>
    </location>
</feature>
<evidence type="ECO:0000313" key="3">
    <source>
        <dbReference type="EMBL" id="MEQ2297480.1"/>
    </source>
</evidence>
<keyword evidence="2" id="KW-0472">Membrane</keyword>
<name>A0ABV0YV16_9TELE</name>
<keyword evidence="4" id="KW-1185">Reference proteome</keyword>
<dbReference type="EMBL" id="JAHRIP010042750">
    <property type="protein sequence ID" value="MEQ2297480.1"/>
    <property type="molecule type" value="Genomic_DNA"/>
</dbReference>
<dbReference type="Pfam" id="PF11027">
    <property type="entry name" value="DUF2615"/>
    <property type="match status" value="1"/>
</dbReference>
<feature type="region of interest" description="Disordered" evidence="1">
    <location>
        <begin position="45"/>
        <end position="76"/>
    </location>
</feature>
<gene>
    <name evidence="3" type="ORF">AMECASPLE_035101</name>
</gene>
<reference evidence="3 4" key="1">
    <citation type="submission" date="2021-06" db="EMBL/GenBank/DDBJ databases">
        <authorList>
            <person name="Palmer J.M."/>
        </authorList>
    </citation>
    <scope>NUCLEOTIDE SEQUENCE [LARGE SCALE GENOMIC DNA]</scope>
    <source>
        <strain evidence="3 4">AS_MEX2019</strain>
        <tissue evidence="3">Muscle</tissue>
    </source>
</reference>
<feature type="transmembrane region" description="Helical" evidence="2">
    <location>
        <begin position="16"/>
        <end position="38"/>
    </location>
</feature>
<feature type="compositionally biased region" description="Basic and acidic residues" evidence="1">
    <location>
        <begin position="66"/>
        <end position="76"/>
    </location>
</feature>
<sequence>LDKQTGSSDRGCRWPLIISIMMMMMMMMMMAVICLFLLRKRHQRRNNKHPQDATGNQKPDSSPVSDNKDIRLQTNL</sequence>
<evidence type="ECO:0000313" key="4">
    <source>
        <dbReference type="Proteomes" id="UP001469553"/>
    </source>
</evidence>
<evidence type="ECO:0000256" key="1">
    <source>
        <dbReference type="SAM" id="MobiDB-lite"/>
    </source>
</evidence>
<feature type="non-terminal residue" evidence="3">
    <location>
        <position position="1"/>
    </location>
</feature>
<keyword evidence="2" id="KW-1133">Transmembrane helix</keyword>
<protein>
    <submittedName>
        <fullName evidence="3">Uncharacterized protein</fullName>
    </submittedName>
</protein>
<evidence type="ECO:0000256" key="2">
    <source>
        <dbReference type="SAM" id="Phobius"/>
    </source>
</evidence>
<dbReference type="InterPro" id="IPR020309">
    <property type="entry name" value="Smim-14"/>
</dbReference>
<keyword evidence="2" id="KW-0812">Transmembrane</keyword>
<dbReference type="Proteomes" id="UP001469553">
    <property type="component" value="Unassembled WGS sequence"/>
</dbReference>
<proteinExistence type="predicted"/>
<comment type="caution">
    <text evidence="3">The sequence shown here is derived from an EMBL/GenBank/DDBJ whole genome shotgun (WGS) entry which is preliminary data.</text>
</comment>
<accession>A0ABV0YV16</accession>